<dbReference type="EMBL" id="CAHP01000060">
    <property type="protein sequence ID" value="CCG43284.1"/>
    <property type="molecule type" value="Genomic_DNA"/>
</dbReference>
<name>H8FY46_MAGML</name>
<dbReference type="NCBIfam" id="NF045672">
    <property type="entry name" value="MCP_gp7_epsi_15"/>
    <property type="match status" value="1"/>
</dbReference>
<dbReference type="RefSeq" id="WP_002731357.1">
    <property type="nucleotide sequence ID" value="NZ_CAHP01000060.1"/>
</dbReference>
<keyword evidence="2" id="KW-1185">Reference proteome</keyword>
<accession>H8FY46</accession>
<proteinExistence type="predicted"/>
<dbReference type="InterPro" id="IPR048813">
    <property type="entry name" value="GP7-like"/>
</dbReference>
<comment type="caution">
    <text evidence="1">The sequence shown here is derived from an EMBL/GenBank/DDBJ whole genome shotgun (WGS) entry which is preliminary data.</text>
</comment>
<dbReference type="STRING" id="1150626.PHAMO_80075"/>
<dbReference type="AlphaFoldDB" id="H8FY46"/>
<evidence type="ECO:0008006" key="3">
    <source>
        <dbReference type="Google" id="ProtNLM"/>
    </source>
</evidence>
<dbReference type="OrthoDB" id="1630256at2"/>
<gene>
    <name evidence="1" type="ORF">PHAMO_80075</name>
</gene>
<protein>
    <recommendedName>
        <fullName evidence="3">Phage major capsid protein</fullName>
    </recommendedName>
</protein>
<dbReference type="Proteomes" id="UP000004169">
    <property type="component" value="Unassembled WGS sequence"/>
</dbReference>
<evidence type="ECO:0000313" key="2">
    <source>
        <dbReference type="Proteomes" id="UP000004169"/>
    </source>
</evidence>
<reference evidence="1 2" key="1">
    <citation type="journal article" date="2012" name="J. Bacteriol.">
        <title>Draft Genome Sequence of the Purple Photosynthetic Bacterium Phaeospirillum molischianum DSM120, a Particularly Versatile Bacterium.</title>
        <authorList>
            <person name="Duquesne K."/>
            <person name="Prima V."/>
            <person name="Ji B."/>
            <person name="Rouy Z."/>
            <person name="Medigue C."/>
            <person name="Talla E."/>
            <person name="Sturgis J.N."/>
        </authorList>
    </citation>
    <scope>NUCLEOTIDE SEQUENCE [LARGE SCALE GENOMIC DNA]</scope>
    <source>
        <strain evidence="2">DSM120</strain>
    </source>
</reference>
<evidence type="ECO:0000313" key="1">
    <source>
        <dbReference type="EMBL" id="CCG43284.1"/>
    </source>
</evidence>
<dbReference type="SUPFAM" id="SSF56563">
    <property type="entry name" value="Major capsid protein gp5"/>
    <property type="match status" value="1"/>
</dbReference>
<sequence length="314" mass="33677">MPLLRTTAELLSQEQMERGIIEEIIDKDDLFAVLPFKQVVGKAYVYDRELTLSEGDFIDVNDDVPEGAATFEEVVCRLARLAGDVDVDKFLDETMSDINDQKATQIASKAKALGRKFKRTLATGDRSVNSKAFDGIAKLVAAGQTISAGTNGNALSFSMLDELLDAVPYGADAIIMRSGTVRAYRALLRATGATGPTEVMIENFGRPMLCHNGVPIIVNDFLPLNEVQGSSSTTCSIYAARFNEADGLHGIYGGSSAGIRIEDIGTVQTKDASRTRLKWYAALALKSTKSLARIKGVTNSGGQDQSGTGKPTLV</sequence>
<organism evidence="1 2">
    <name type="scientific">Magnetospirillum molischianum DSM 120</name>
    <dbReference type="NCBI Taxonomy" id="1150626"/>
    <lineage>
        <taxon>Bacteria</taxon>
        <taxon>Pseudomonadati</taxon>
        <taxon>Pseudomonadota</taxon>
        <taxon>Alphaproteobacteria</taxon>
        <taxon>Rhodospirillales</taxon>
        <taxon>Rhodospirillaceae</taxon>
        <taxon>Magnetospirillum</taxon>
    </lineage>
</organism>
<dbReference type="eggNOG" id="ENOG502Z9G2">
    <property type="taxonomic scope" value="Bacteria"/>
</dbReference>